<dbReference type="InterPro" id="IPR038718">
    <property type="entry name" value="SNF2-like_sf"/>
</dbReference>
<keyword evidence="7" id="KW-0238">DNA-binding</keyword>
<dbReference type="GO" id="GO:0005524">
    <property type="term" value="F:ATP binding"/>
    <property type="evidence" value="ECO:0007669"/>
    <property type="project" value="UniProtKB-KW"/>
</dbReference>
<keyword evidence="3" id="KW-0547">Nucleotide-binding</keyword>
<dbReference type="SMART" id="SM00487">
    <property type="entry name" value="DEXDc"/>
    <property type="match status" value="1"/>
</dbReference>
<evidence type="ECO:0000256" key="4">
    <source>
        <dbReference type="ARBA" id="ARBA00022801"/>
    </source>
</evidence>
<feature type="region of interest" description="Disordered" evidence="9">
    <location>
        <begin position="1866"/>
        <end position="1889"/>
    </location>
</feature>
<dbReference type="Pfam" id="PF00176">
    <property type="entry name" value="SNF2-rel_dom"/>
    <property type="match status" value="1"/>
</dbReference>
<keyword evidence="13" id="KW-1185">Reference proteome</keyword>
<dbReference type="CDD" id="cd18793">
    <property type="entry name" value="SF2_C_SNF"/>
    <property type="match status" value="1"/>
</dbReference>
<accession>A0A7M7JD22</accession>
<dbReference type="PANTHER" id="PTHR36498:SF1">
    <property type="entry name" value="TATA-BINDING PROTEIN-ASSOCIATED FACTOR 172"/>
    <property type="match status" value="1"/>
</dbReference>
<dbReference type="GO" id="GO:0016887">
    <property type="term" value="F:ATP hydrolysis activity"/>
    <property type="evidence" value="ECO:0007669"/>
    <property type="project" value="InterPro"/>
</dbReference>
<keyword evidence="8" id="KW-0539">Nucleus</keyword>
<dbReference type="InterPro" id="IPR027417">
    <property type="entry name" value="P-loop_NTPase"/>
</dbReference>
<feature type="region of interest" description="Disordered" evidence="9">
    <location>
        <begin position="202"/>
        <end position="243"/>
    </location>
</feature>
<dbReference type="KEGG" id="vde:111243979"/>
<dbReference type="GO" id="GO:0017025">
    <property type="term" value="F:TBP-class protein binding"/>
    <property type="evidence" value="ECO:0007669"/>
    <property type="project" value="InterPro"/>
</dbReference>
<dbReference type="GO" id="GO:0003677">
    <property type="term" value="F:DNA binding"/>
    <property type="evidence" value="ECO:0007669"/>
    <property type="project" value="UniProtKB-KW"/>
</dbReference>
<keyword evidence="4" id="KW-0378">Hydrolase</keyword>
<dbReference type="OMA" id="WYSDIAC"/>
<feature type="compositionally biased region" description="Low complexity" evidence="9">
    <location>
        <begin position="1115"/>
        <end position="1129"/>
    </location>
</feature>
<keyword evidence="5" id="KW-0347">Helicase</keyword>
<feature type="region of interest" description="Disordered" evidence="9">
    <location>
        <begin position="85"/>
        <end position="105"/>
    </location>
</feature>
<proteinExistence type="predicted"/>
<name>A0A7M7JD22_VARDE</name>
<evidence type="ECO:0000256" key="8">
    <source>
        <dbReference type="ARBA" id="ARBA00023242"/>
    </source>
</evidence>
<dbReference type="Gene3D" id="1.25.10.10">
    <property type="entry name" value="Leucine-rich Repeat Variant"/>
    <property type="match status" value="2"/>
</dbReference>
<dbReference type="RefSeq" id="XP_022646194.1">
    <property type="nucleotide sequence ID" value="XM_022790459.1"/>
</dbReference>
<dbReference type="EnsemblMetazoa" id="XM_022790459">
    <property type="protein sequence ID" value="XP_022646194"/>
    <property type="gene ID" value="LOC111243979"/>
</dbReference>
<dbReference type="SUPFAM" id="SSF48371">
    <property type="entry name" value="ARM repeat"/>
    <property type="match status" value="1"/>
</dbReference>
<evidence type="ECO:0000256" key="5">
    <source>
        <dbReference type="ARBA" id="ARBA00022806"/>
    </source>
</evidence>
<dbReference type="InterPro" id="IPR044078">
    <property type="entry name" value="Mot1_ATP-bd"/>
</dbReference>
<protein>
    <recommendedName>
        <fullName evidence="14">TATA-binding protein-associated factor 172</fullName>
    </recommendedName>
</protein>
<evidence type="ECO:0000313" key="12">
    <source>
        <dbReference type="EnsemblMetazoa" id="XP_022646194"/>
    </source>
</evidence>
<feature type="compositionally biased region" description="Polar residues" evidence="9">
    <location>
        <begin position="1095"/>
        <end position="1114"/>
    </location>
</feature>
<dbReference type="GO" id="GO:0004386">
    <property type="term" value="F:helicase activity"/>
    <property type="evidence" value="ECO:0007669"/>
    <property type="project" value="UniProtKB-KW"/>
</dbReference>
<dbReference type="CDD" id="cd17999">
    <property type="entry name" value="DEXHc_Mot1"/>
    <property type="match status" value="1"/>
</dbReference>
<dbReference type="FunFam" id="3.40.50.300:FF:000428">
    <property type="entry name" value="TATA-binding protein-associated factor 172"/>
    <property type="match status" value="1"/>
</dbReference>
<dbReference type="PROSITE" id="PS51192">
    <property type="entry name" value="HELICASE_ATP_BIND_1"/>
    <property type="match status" value="1"/>
</dbReference>
<dbReference type="InterPro" id="IPR000330">
    <property type="entry name" value="SNF2_N"/>
</dbReference>
<reference evidence="12" key="1">
    <citation type="submission" date="2021-01" db="UniProtKB">
        <authorList>
            <consortium name="EnsemblMetazoa"/>
        </authorList>
    </citation>
    <scope>IDENTIFICATION</scope>
</reference>
<dbReference type="Proteomes" id="UP000594260">
    <property type="component" value="Unplaced"/>
</dbReference>
<evidence type="ECO:0000256" key="7">
    <source>
        <dbReference type="ARBA" id="ARBA00023125"/>
    </source>
</evidence>
<dbReference type="Pfam" id="PF00271">
    <property type="entry name" value="Helicase_C"/>
    <property type="match status" value="1"/>
</dbReference>
<feature type="domain" description="Helicase C-terminal" evidence="11">
    <location>
        <begin position="1701"/>
        <end position="1855"/>
    </location>
</feature>
<dbReference type="Gene3D" id="3.40.50.300">
    <property type="entry name" value="P-loop containing nucleotide triphosphate hydrolases"/>
    <property type="match status" value="1"/>
</dbReference>
<dbReference type="InParanoid" id="A0A7M7JD22"/>
<keyword evidence="2" id="KW-0677">Repeat</keyword>
<feature type="region of interest" description="Disordered" evidence="9">
    <location>
        <begin position="128"/>
        <end position="152"/>
    </location>
</feature>
<dbReference type="EnsemblMetazoa" id="XM_022790460">
    <property type="protein sequence ID" value="XP_022646195"/>
    <property type="gene ID" value="LOC111243979"/>
</dbReference>
<evidence type="ECO:0000256" key="6">
    <source>
        <dbReference type="ARBA" id="ARBA00022840"/>
    </source>
</evidence>
<dbReference type="PANTHER" id="PTHR36498">
    <property type="entry name" value="TATA-BINDING PROTEIN-ASSOCIATED FACTOR 172"/>
    <property type="match status" value="1"/>
</dbReference>
<dbReference type="GO" id="GO:0005634">
    <property type="term" value="C:nucleus"/>
    <property type="evidence" value="ECO:0007669"/>
    <property type="project" value="UniProtKB-SubCell"/>
</dbReference>
<dbReference type="Pfam" id="PF12054">
    <property type="entry name" value="DUF3535"/>
    <property type="match status" value="1"/>
</dbReference>
<dbReference type="SMART" id="SM00490">
    <property type="entry name" value="HELICc"/>
    <property type="match status" value="1"/>
</dbReference>
<feature type="compositionally biased region" description="Polar residues" evidence="9">
    <location>
        <begin position="229"/>
        <end position="240"/>
    </location>
</feature>
<dbReference type="InterPro" id="IPR044972">
    <property type="entry name" value="Mot1"/>
</dbReference>
<dbReference type="GeneID" id="111243979"/>
<feature type="domain" description="Helicase ATP-binding" evidence="10">
    <location>
        <begin position="1339"/>
        <end position="1523"/>
    </location>
</feature>
<feature type="compositionally biased region" description="Acidic residues" evidence="9">
    <location>
        <begin position="140"/>
        <end position="149"/>
    </location>
</feature>
<evidence type="ECO:0000256" key="1">
    <source>
        <dbReference type="ARBA" id="ARBA00004123"/>
    </source>
</evidence>
<dbReference type="Gene3D" id="3.40.50.10810">
    <property type="entry name" value="Tandem AAA-ATPase domain"/>
    <property type="match status" value="1"/>
</dbReference>
<dbReference type="FunFam" id="3.40.50.10810:FF:000009">
    <property type="entry name" value="B-TFIID TATA-box-binding protein-associated factor 1"/>
    <property type="match status" value="1"/>
</dbReference>
<dbReference type="InterPro" id="IPR014001">
    <property type="entry name" value="Helicase_ATP-bd"/>
</dbReference>
<organism evidence="12 13">
    <name type="scientific">Varroa destructor</name>
    <name type="common">Honeybee mite</name>
    <dbReference type="NCBI Taxonomy" id="109461"/>
    <lineage>
        <taxon>Eukaryota</taxon>
        <taxon>Metazoa</taxon>
        <taxon>Ecdysozoa</taxon>
        <taxon>Arthropoda</taxon>
        <taxon>Chelicerata</taxon>
        <taxon>Arachnida</taxon>
        <taxon>Acari</taxon>
        <taxon>Parasitiformes</taxon>
        <taxon>Mesostigmata</taxon>
        <taxon>Gamasina</taxon>
        <taxon>Dermanyssoidea</taxon>
        <taxon>Varroidae</taxon>
        <taxon>Varroa</taxon>
    </lineage>
</organism>
<dbReference type="InterPro" id="IPR049730">
    <property type="entry name" value="SNF2/RAD54-like_C"/>
</dbReference>
<dbReference type="RefSeq" id="XP_022646195.1">
    <property type="nucleotide sequence ID" value="XM_022790460.1"/>
</dbReference>
<feature type="compositionally biased region" description="Basic and acidic residues" evidence="9">
    <location>
        <begin position="1878"/>
        <end position="1889"/>
    </location>
</feature>
<dbReference type="InterPro" id="IPR016024">
    <property type="entry name" value="ARM-type_fold"/>
</dbReference>
<dbReference type="InterPro" id="IPR022707">
    <property type="entry name" value="Mot1_central_dom"/>
</dbReference>
<dbReference type="CTD" id="41943"/>
<dbReference type="FunCoup" id="A0A7M7JD22">
    <property type="interactions" value="2374"/>
</dbReference>
<dbReference type="OrthoDB" id="10252227at2759"/>
<dbReference type="SUPFAM" id="SSF52540">
    <property type="entry name" value="P-loop containing nucleoside triphosphate hydrolases"/>
    <property type="match status" value="2"/>
</dbReference>
<sequence>MTTTRLDRLFVLLDTGQSAVTRRAAAKQLGELQRLHPHKLNYLLAKVHKYLRSANWDTRIAAAAAVTAIIENVPSWAPPPVCKAEPNGDDVKPSGGSNSLHANRTRQLRVSEFDIDIVMRTGKHLLGSEGKQFEKNPDNVDGDGSESAEDLARQKKAVSKRLGFDVCEKFGMASDDLFTENDLKTDAADESNGGVAEIKKDITEVLQGPGPQPSKKRKFDFDEPDDKSNGSNSSTSTPQAALSEADCTEWPLTMFAEALMDDLFKPSWETRHGAATALRELTKLHGTGAGVAKGMTRDEMVASNQQFLENLALRLVCVLALDKFGDFLSDQVVAPVRETTAQALGFCLRLIEPARVDAFLDILLKMADSRDSWEARHGGLLGIKYLLAISGQTSSTPVGDNVAPGSGCATVGRDTWLPRVFGPLFASLQDANDDISAVAAAAFLPIIEDLPRLLPQQILPLSERLWTCLKEMDELSSSTHSILSLLSHLLPHVCKLRNKTAVENIDDDGPWVSPGKIALLWPFLDHHSFNVRVSVLDSLRTIAATEGEGSPLVTTQLSPALRLLFQRSLLETEPVATKAVQQVWVSILRSANLSHLLFSACPLLAGWLCLTMHPAKMAVDPRQQTVWLETTKSLGKGGEYYIAGKESLAESHVARQRLVLRARLAACQMLGALSCFVTRRAPGAEYTAPSEGPMECFARLIGFHLASKSALQRTIVALVVREWIEQRRQKEFLFPDEPLEECPRSISDSVIQCIQEPVLYDEVASTFTRLQQDCRDLIGLMRHYCLPVDKVGSSLGLPALAACGIGQVLTADQATLLAREVFDEVVSSAKLKQKLLDNLDEKRRMVLNSAKTAARDHLSLGTMTQAALSTLLVCLPADRLPVKLSPVIKALMESLRREQHEPLQAMSAKHLALLLQIALSRSPCPNGKVVRNLVTYLCCDPDETPLVTPVQGQYQTDGIMTLQKMTKTAELMLNKKPWLRRSQSQICPTFPANPLIPVSPSPQAANQQPPEFPSVGTGCTPLTPAAIDDELQKEQKQSQETQRRGAVLAFGEIGGVFGERLFEDLPTVWEAIAALLLKESTFGKVEITTTSYQQQLEPTDLSKSGRNKTSPNLLTNLEASTSPSSSNTTTTLATVRGLIESLQTLEVLTPSVHKKLHPELRRLLPRLDLCSRHPLAAVRHMAARCIASLAAVDTSATVCHVIKLGVLSQLGATSQDDIVRQGAVEAIFTLVERLDVRAVPFISFFILPILGAMADQNEHVRLLATQCFANLVRLMPLDDGVSGLSELFSKDEELRTKAQKQRGFIDQLLNANHAENYKVSVPVKADLRSYQQEGVNWLAFLNRYRLHGILCDDMGLGKTLQSICMLAEDHDRRQQQYKINKHDLSFAPLPSLVICPPTLTGHWVYEIDKFVSAKHLDPLHYTGPPPERQRLQAQFTLRQERHRCHNLVVVASYDLVRNDIDFFSAIRWNYVILDEGHVIKNNKTKLSKAVKQLRASHRLILSGTPIQNNVTELWNLFDFLMPGFLGSEKLFSVKYAKPILASREAKASSKEHEQGILAMEALHRQVLPFVLRRTKEDVLADLPPKIIQDYYCELSPLQHRLYEDFSKSRANSEMVEAINRQAAESSAGAGGAQTNHHVFQALHYLRKVCNHPKLALSQNHPEYDAIVKQLREDKLSLSDISVSCKLLALRQLLLDCGIGSELGQAIVNAHRCLVFFQLKSMLDLVENDLLKKYMPTVSYLRLDGAIPPGDRHALVQKFNNDPSIDLLLITTQVGGLGLNLTGADTVIFVEHDWNPMKDLQAMDRAHRIGQKKVVNVYRLITRNTLEEKIMGLQRFKMSIANTVISGDNSSLHTMATDQLIDLFQVSEPGKSGRPASGSDRDGGNKTGVKDVLDHLPELWDSSQYEAEYDLSAFMKNLVKKDK</sequence>
<evidence type="ECO:0000313" key="13">
    <source>
        <dbReference type="Proteomes" id="UP000594260"/>
    </source>
</evidence>
<dbReference type="InterPro" id="IPR001650">
    <property type="entry name" value="Helicase_C-like"/>
</dbReference>
<evidence type="ECO:0000259" key="10">
    <source>
        <dbReference type="PROSITE" id="PS51192"/>
    </source>
</evidence>
<evidence type="ECO:0000259" key="11">
    <source>
        <dbReference type="PROSITE" id="PS51194"/>
    </source>
</evidence>
<comment type="subcellular location">
    <subcellularLocation>
        <location evidence="1">Nucleus</location>
    </subcellularLocation>
</comment>
<evidence type="ECO:0000256" key="2">
    <source>
        <dbReference type="ARBA" id="ARBA00022737"/>
    </source>
</evidence>
<dbReference type="InterPro" id="IPR011989">
    <property type="entry name" value="ARM-like"/>
</dbReference>
<evidence type="ECO:0000256" key="9">
    <source>
        <dbReference type="SAM" id="MobiDB-lite"/>
    </source>
</evidence>
<dbReference type="PROSITE" id="PS51194">
    <property type="entry name" value="HELICASE_CTER"/>
    <property type="match status" value="1"/>
</dbReference>
<keyword evidence="6" id="KW-0067">ATP-binding</keyword>
<feature type="region of interest" description="Disordered" evidence="9">
    <location>
        <begin position="1095"/>
        <end position="1129"/>
    </location>
</feature>
<evidence type="ECO:0008006" key="14">
    <source>
        <dbReference type="Google" id="ProtNLM"/>
    </source>
</evidence>
<evidence type="ECO:0000256" key="3">
    <source>
        <dbReference type="ARBA" id="ARBA00022741"/>
    </source>
</evidence>